<sequence>MAGFRIPGPSGAGPLLAQAAGTLAGAFSLPIPDPLEAARSWVRRELRQGLSNQLERVGALAVQAAVEEIRALGDDIGQKLAWIAALPDGIRNQVAYEVFAAGFSHYLPKKLLRQYIWGRGAGLTLSLQEMMDCNPLINLQRSRAFMTLLEGGQTKLADDDRLPQHQQDFELRVPAGALTNGTLGQFSVLAKGQLLLRRNGEWTAQGKMSFFDTWDFDPKDFTTGGRSLQGELKTRFAHYTLPGQAFDIDSEQTAFSQTQLDRTIQWQGGEPKSTPDRIAALDVALKEAD</sequence>
<proteinExistence type="predicted"/>
<dbReference type="RefSeq" id="WP_198110893.1">
    <property type="nucleotide sequence ID" value="NZ_JAEDAK010000005.1"/>
</dbReference>
<protein>
    <submittedName>
        <fullName evidence="1">Uncharacterized protein</fullName>
    </submittedName>
</protein>
<evidence type="ECO:0000313" key="2">
    <source>
        <dbReference type="Proteomes" id="UP000613266"/>
    </source>
</evidence>
<dbReference type="Proteomes" id="UP000613266">
    <property type="component" value="Unassembled WGS sequence"/>
</dbReference>
<comment type="caution">
    <text evidence="1">The sequence shown here is derived from an EMBL/GenBank/DDBJ whole genome shotgun (WGS) entry which is preliminary data.</text>
</comment>
<dbReference type="AlphaFoldDB" id="A0A931J0B2"/>
<dbReference type="Gene3D" id="3.30.450.400">
    <property type="entry name" value="Colicin M, catalytic domain"/>
    <property type="match status" value="1"/>
</dbReference>
<keyword evidence="2" id="KW-1185">Reference proteome</keyword>
<dbReference type="EMBL" id="JAEDAK010000005">
    <property type="protein sequence ID" value="MBH9577119.1"/>
    <property type="molecule type" value="Genomic_DNA"/>
</dbReference>
<organism evidence="1 2">
    <name type="scientific">Inhella proteolytica</name>
    <dbReference type="NCBI Taxonomy" id="2795029"/>
    <lineage>
        <taxon>Bacteria</taxon>
        <taxon>Pseudomonadati</taxon>
        <taxon>Pseudomonadota</taxon>
        <taxon>Betaproteobacteria</taxon>
        <taxon>Burkholderiales</taxon>
        <taxon>Sphaerotilaceae</taxon>
        <taxon>Inhella</taxon>
    </lineage>
</organism>
<reference evidence="1" key="1">
    <citation type="submission" date="2020-12" db="EMBL/GenBank/DDBJ databases">
        <title>The genome sequence of Inhella sp. 1Y17.</title>
        <authorList>
            <person name="Liu Y."/>
        </authorList>
    </citation>
    <scope>NUCLEOTIDE SEQUENCE</scope>
    <source>
        <strain evidence="1">1Y17</strain>
    </source>
</reference>
<accession>A0A931J0B2</accession>
<evidence type="ECO:0000313" key="1">
    <source>
        <dbReference type="EMBL" id="MBH9577119.1"/>
    </source>
</evidence>
<name>A0A931J0B2_9BURK</name>
<gene>
    <name evidence="1" type="ORF">I7X39_09385</name>
</gene>